<evidence type="ECO:0008006" key="3">
    <source>
        <dbReference type="Google" id="ProtNLM"/>
    </source>
</evidence>
<name>A0ABT8RHT7_9BACT</name>
<accession>A0ABT8RHT7</accession>
<dbReference type="EMBL" id="JAUKPO010000035">
    <property type="protein sequence ID" value="MDO1450733.1"/>
    <property type="molecule type" value="Genomic_DNA"/>
</dbReference>
<proteinExistence type="predicted"/>
<dbReference type="Proteomes" id="UP001168528">
    <property type="component" value="Unassembled WGS sequence"/>
</dbReference>
<dbReference type="RefSeq" id="WP_302041531.1">
    <property type="nucleotide sequence ID" value="NZ_JAUKPO010000035.1"/>
</dbReference>
<evidence type="ECO:0000313" key="2">
    <source>
        <dbReference type="Proteomes" id="UP001168528"/>
    </source>
</evidence>
<gene>
    <name evidence="1" type="ORF">Q0590_30955</name>
</gene>
<protein>
    <recommendedName>
        <fullName evidence="3">Phage protein</fullName>
    </recommendedName>
</protein>
<sequence>MQSPSQKITPQYAVNECLSDSYVKIAEEKSDFNFRIHEIWEKVKLLEYAGYITSESEKFNIAYRFTAMQLERVYQENCALKARLSNI</sequence>
<comment type="caution">
    <text evidence="1">The sequence shown here is derived from an EMBL/GenBank/DDBJ whole genome shotgun (WGS) entry which is preliminary data.</text>
</comment>
<organism evidence="1 2">
    <name type="scientific">Rhodocytophaga aerolata</name>
    <dbReference type="NCBI Taxonomy" id="455078"/>
    <lineage>
        <taxon>Bacteria</taxon>
        <taxon>Pseudomonadati</taxon>
        <taxon>Bacteroidota</taxon>
        <taxon>Cytophagia</taxon>
        <taxon>Cytophagales</taxon>
        <taxon>Rhodocytophagaceae</taxon>
        <taxon>Rhodocytophaga</taxon>
    </lineage>
</organism>
<reference evidence="1" key="1">
    <citation type="submission" date="2023-07" db="EMBL/GenBank/DDBJ databases">
        <title>The genome sequence of Rhodocytophaga aerolata KACC 12507.</title>
        <authorList>
            <person name="Zhang X."/>
        </authorList>
    </citation>
    <scope>NUCLEOTIDE SEQUENCE</scope>
    <source>
        <strain evidence="1">KACC 12507</strain>
    </source>
</reference>
<keyword evidence="2" id="KW-1185">Reference proteome</keyword>
<evidence type="ECO:0000313" key="1">
    <source>
        <dbReference type="EMBL" id="MDO1450733.1"/>
    </source>
</evidence>